<feature type="domain" description="HTH lysR-type" evidence="5">
    <location>
        <begin position="1"/>
        <end position="59"/>
    </location>
</feature>
<dbReference type="InterPro" id="IPR036390">
    <property type="entry name" value="WH_DNA-bd_sf"/>
</dbReference>
<comment type="caution">
    <text evidence="6">The sequence shown here is derived from an EMBL/GenBank/DDBJ whole genome shotgun (WGS) entry which is preliminary data.</text>
</comment>
<protein>
    <submittedName>
        <fullName evidence="6">LysR family transcriptional regulator</fullName>
    </submittedName>
</protein>
<evidence type="ECO:0000256" key="2">
    <source>
        <dbReference type="ARBA" id="ARBA00023015"/>
    </source>
</evidence>
<dbReference type="Proteomes" id="UP001595476">
    <property type="component" value="Unassembled WGS sequence"/>
</dbReference>
<proteinExistence type="inferred from homology"/>
<dbReference type="SUPFAM" id="SSF53850">
    <property type="entry name" value="Periplasmic binding protein-like II"/>
    <property type="match status" value="1"/>
</dbReference>
<keyword evidence="7" id="KW-1185">Reference proteome</keyword>
<dbReference type="Pfam" id="PF03466">
    <property type="entry name" value="LysR_substrate"/>
    <property type="match status" value="1"/>
</dbReference>
<reference evidence="7" key="1">
    <citation type="journal article" date="2019" name="Int. J. Syst. Evol. Microbiol.">
        <title>The Global Catalogue of Microorganisms (GCM) 10K type strain sequencing project: providing services to taxonomists for standard genome sequencing and annotation.</title>
        <authorList>
            <consortium name="The Broad Institute Genomics Platform"/>
            <consortium name="The Broad Institute Genome Sequencing Center for Infectious Disease"/>
            <person name="Wu L."/>
            <person name="Ma J."/>
        </authorList>
    </citation>
    <scope>NUCLEOTIDE SEQUENCE [LARGE SCALE GENOMIC DNA]</scope>
    <source>
        <strain evidence="7">KCTC 52438</strain>
    </source>
</reference>
<evidence type="ECO:0000256" key="3">
    <source>
        <dbReference type="ARBA" id="ARBA00023125"/>
    </source>
</evidence>
<dbReference type="Gene3D" id="3.40.190.290">
    <property type="match status" value="1"/>
</dbReference>
<dbReference type="InterPro" id="IPR000847">
    <property type="entry name" value="LysR_HTH_N"/>
</dbReference>
<evidence type="ECO:0000313" key="7">
    <source>
        <dbReference type="Proteomes" id="UP001595476"/>
    </source>
</evidence>
<dbReference type="SUPFAM" id="SSF46785">
    <property type="entry name" value="Winged helix' DNA-binding domain"/>
    <property type="match status" value="1"/>
</dbReference>
<dbReference type="RefSeq" id="WP_386720194.1">
    <property type="nucleotide sequence ID" value="NZ_JBHRSZ010000004.1"/>
</dbReference>
<dbReference type="Gene3D" id="1.10.10.10">
    <property type="entry name" value="Winged helix-like DNA-binding domain superfamily/Winged helix DNA-binding domain"/>
    <property type="match status" value="1"/>
</dbReference>
<dbReference type="Pfam" id="PF00126">
    <property type="entry name" value="HTH_1"/>
    <property type="match status" value="1"/>
</dbReference>
<dbReference type="EMBL" id="JBHRSZ010000004">
    <property type="protein sequence ID" value="MFC3151438.1"/>
    <property type="molecule type" value="Genomic_DNA"/>
</dbReference>
<dbReference type="PANTHER" id="PTHR30537:SF21">
    <property type="entry name" value="HTH-TYPE TRANSCRIPTIONAL REGULATOR SINR-RELATED"/>
    <property type="match status" value="1"/>
</dbReference>
<dbReference type="CDD" id="cd08422">
    <property type="entry name" value="PBP2_CrgA_like"/>
    <property type="match status" value="1"/>
</dbReference>
<evidence type="ECO:0000259" key="5">
    <source>
        <dbReference type="PROSITE" id="PS50931"/>
    </source>
</evidence>
<dbReference type="PROSITE" id="PS50931">
    <property type="entry name" value="HTH_LYSR"/>
    <property type="match status" value="1"/>
</dbReference>
<name>A0ABV7HFP4_9GAMM</name>
<dbReference type="InterPro" id="IPR036388">
    <property type="entry name" value="WH-like_DNA-bd_sf"/>
</dbReference>
<organism evidence="6 7">
    <name type="scientific">Litoribrevibacter euphylliae</name>
    <dbReference type="NCBI Taxonomy" id="1834034"/>
    <lineage>
        <taxon>Bacteria</taxon>
        <taxon>Pseudomonadati</taxon>
        <taxon>Pseudomonadota</taxon>
        <taxon>Gammaproteobacteria</taxon>
        <taxon>Oceanospirillales</taxon>
        <taxon>Oceanospirillaceae</taxon>
        <taxon>Litoribrevibacter</taxon>
    </lineage>
</organism>
<dbReference type="InterPro" id="IPR005119">
    <property type="entry name" value="LysR_subst-bd"/>
</dbReference>
<dbReference type="InterPro" id="IPR058163">
    <property type="entry name" value="LysR-type_TF_proteobact-type"/>
</dbReference>
<evidence type="ECO:0000256" key="4">
    <source>
        <dbReference type="ARBA" id="ARBA00023163"/>
    </source>
</evidence>
<accession>A0ABV7HFP4</accession>
<gene>
    <name evidence="6" type="ORF">ACFOEK_10410</name>
</gene>
<keyword evidence="4" id="KW-0804">Transcription</keyword>
<dbReference type="PANTHER" id="PTHR30537">
    <property type="entry name" value="HTH-TYPE TRANSCRIPTIONAL REGULATOR"/>
    <property type="match status" value="1"/>
</dbReference>
<evidence type="ECO:0000256" key="1">
    <source>
        <dbReference type="ARBA" id="ARBA00009437"/>
    </source>
</evidence>
<sequence length="300" mass="34226">MKSLQDIRVFLRVVEAGSISQAARDLDQTPAAVSAAVKRLEAELDFQLLVRSTRSLRLTNEGERFVESAHQALDILEASVNEIHSSTQELRGKLRISMPSDLGRNIVLPWIDEFMDAHPQVQIQVFASDTVSDIYSEAIDLTLRYGYLPDSSLVSTVLLPDIRRVLCASPIYIEKYGAPKEPKELVHHQCISFMRYGRVYDEWEFQSQTETLEVKVSCHRVTNDSDVVRRWLLNGYGIAYRSELDLARDLESGALVELCSEWNTTVIPLNMMYADRRQITPLVMTFREFLKERLASIVLS</sequence>
<keyword evidence="2" id="KW-0805">Transcription regulation</keyword>
<keyword evidence="3" id="KW-0238">DNA-binding</keyword>
<evidence type="ECO:0000313" key="6">
    <source>
        <dbReference type="EMBL" id="MFC3151438.1"/>
    </source>
</evidence>
<comment type="similarity">
    <text evidence="1">Belongs to the LysR transcriptional regulatory family.</text>
</comment>